<dbReference type="STRING" id="292564.Cyagr_2976"/>
<dbReference type="SUPFAM" id="SSF56784">
    <property type="entry name" value="HAD-like"/>
    <property type="match status" value="1"/>
</dbReference>
<dbReference type="GO" id="GO:0019509">
    <property type="term" value="P:L-methionine salvage from methylthioadenosine"/>
    <property type="evidence" value="ECO:0007669"/>
    <property type="project" value="UniProtKB-UniRule"/>
</dbReference>
<evidence type="ECO:0000256" key="3">
    <source>
        <dbReference type="ARBA" id="ARBA00022801"/>
    </source>
</evidence>
<dbReference type="Pfam" id="PF00596">
    <property type="entry name" value="Aldolase_II"/>
    <property type="match status" value="1"/>
</dbReference>
<dbReference type="RefSeq" id="WP_015110496.1">
    <property type="nucleotide sequence ID" value="NC_019675.1"/>
</dbReference>
<evidence type="ECO:0000256" key="7">
    <source>
        <dbReference type="ARBA" id="ARBA00023268"/>
    </source>
</evidence>
<dbReference type="SFLD" id="SFLDG01133">
    <property type="entry name" value="C1.5.4:_Enolase-phosphatase_Li"/>
    <property type="match status" value="1"/>
</dbReference>
<dbReference type="Proteomes" id="UP000010388">
    <property type="component" value="Chromosome"/>
</dbReference>
<dbReference type="eggNOG" id="COG0235">
    <property type="taxonomic scope" value="Bacteria"/>
</dbReference>
<dbReference type="EC" id="3.1.3.77" evidence="9"/>
<protein>
    <recommendedName>
        <fullName evidence="8 9">Multifunctional fusion protein</fullName>
    </recommendedName>
    <domain>
        <recommendedName>
            <fullName evidence="8">Methylthioribulose-1-phosphate dehydratase</fullName>
            <shortName evidence="8">MTRu-1-P dehydratase</shortName>
            <ecNumber evidence="8">4.2.1.109</ecNumber>
        </recommendedName>
    </domain>
    <domain>
        <recommendedName>
            <fullName evidence="9">Enolase-phosphatase E1</fullName>
            <ecNumber evidence="9">3.1.3.77</ecNumber>
        </recommendedName>
        <alternativeName>
            <fullName evidence="9">2,3-diketo-5-methylthio-1-phosphopentane phosphatase</fullName>
        </alternativeName>
    </domain>
</protein>
<dbReference type="SFLD" id="SFLDG01129">
    <property type="entry name" value="C1.5:_HAD__Beta-PGM__Phosphata"/>
    <property type="match status" value="1"/>
</dbReference>
<proteinExistence type="inferred from homology"/>
<dbReference type="InterPro" id="IPR023943">
    <property type="entry name" value="Enolase-ppase_E1"/>
</dbReference>
<comment type="cofactor">
    <cofactor evidence="9">
        <name>Mg(2+)</name>
        <dbReference type="ChEBI" id="CHEBI:18420"/>
    </cofactor>
    <text evidence="9">Binds 1 Mg(2+) ion per subunit.</text>
</comment>
<evidence type="ECO:0000256" key="2">
    <source>
        <dbReference type="ARBA" id="ARBA00022723"/>
    </source>
</evidence>
<accession>K9P9J4</accession>
<dbReference type="PANTHER" id="PTHR20371:SF1">
    <property type="entry name" value="ENOLASE-PHOSPHATASE E1"/>
    <property type="match status" value="1"/>
</dbReference>
<dbReference type="UniPathway" id="UPA00904">
    <property type="reaction ID" value="UER00875"/>
</dbReference>
<keyword evidence="7" id="KW-0511">Multifunctional enzyme</keyword>
<keyword evidence="2 8" id="KW-0479">Metal-binding</keyword>
<dbReference type="SUPFAM" id="SSF53639">
    <property type="entry name" value="AraD/HMP-PK domain-like"/>
    <property type="match status" value="1"/>
</dbReference>
<dbReference type="InterPro" id="IPR036412">
    <property type="entry name" value="HAD-like_sf"/>
</dbReference>
<dbReference type="HOGENOM" id="CLU_584898_0_0_3"/>
<keyword evidence="3 9" id="KW-0378">Hydrolase</keyword>
<dbReference type="GO" id="GO:0043715">
    <property type="term" value="F:2,3-diketo-5-methylthiopentyl-1-phosphate enolase activity"/>
    <property type="evidence" value="ECO:0007669"/>
    <property type="project" value="UniProtKB-UniRule"/>
</dbReference>
<dbReference type="HAMAP" id="MF_01681">
    <property type="entry name" value="Salvage_MtnC"/>
    <property type="match status" value="1"/>
</dbReference>
<evidence type="ECO:0000259" key="10">
    <source>
        <dbReference type="SMART" id="SM01007"/>
    </source>
</evidence>
<keyword evidence="4 8" id="KW-0862">Zinc</keyword>
<organism evidence="11 12">
    <name type="scientific">Cyanobium gracile (strain ATCC 27147 / PCC 6307)</name>
    <dbReference type="NCBI Taxonomy" id="292564"/>
    <lineage>
        <taxon>Bacteria</taxon>
        <taxon>Bacillati</taxon>
        <taxon>Cyanobacteriota</taxon>
        <taxon>Cyanophyceae</taxon>
        <taxon>Synechococcales</taxon>
        <taxon>Prochlorococcaceae</taxon>
        <taxon>Cyanobium</taxon>
    </lineage>
</organism>
<dbReference type="HAMAP" id="MF_01677">
    <property type="entry name" value="Salvage_MtnB"/>
    <property type="match status" value="1"/>
</dbReference>
<comment type="pathway">
    <text evidence="9">Amino-acid biosynthesis; L-methionine biosynthesis via salvage pathway; L-methionine from S-methyl-5-thio-alpha-D-ribose 1-phosphate: step 4/6.</text>
</comment>
<dbReference type="GO" id="GO:0005737">
    <property type="term" value="C:cytoplasm"/>
    <property type="evidence" value="ECO:0007669"/>
    <property type="project" value="UniProtKB-UniRule"/>
</dbReference>
<keyword evidence="5 8" id="KW-0486">Methionine biosynthesis</keyword>
<name>K9P9J4_CYAGP</name>
<dbReference type="SMART" id="SM01007">
    <property type="entry name" value="Aldolase_II"/>
    <property type="match status" value="1"/>
</dbReference>
<dbReference type="NCBIfam" id="TIGR03328">
    <property type="entry name" value="salvage_mtnB"/>
    <property type="match status" value="1"/>
</dbReference>
<dbReference type="PATRIC" id="fig|292564.3.peg.2825"/>
<keyword evidence="9" id="KW-0460">Magnesium</keyword>
<comment type="catalytic activity">
    <reaction evidence="9">
        <text>5-methylsulfanyl-2,3-dioxopentyl phosphate + H2O = 1,2-dihydroxy-5-(methylsulfanyl)pent-1-en-3-one + phosphate</text>
        <dbReference type="Rhea" id="RHEA:21700"/>
        <dbReference type="ChEBI" id="CHEBI:15377"/>
        <dbReference type="ChEBI" id="CHEBI:43474"/>
        <dbReference type="ChEBI" id="CHEBI:49252"/>
        <dbReference type="ChEBI" id="CHEBI:58828"/>
        <dbReference type="EC" id="3.1.3.77"/>
    </reaction>
</comment>
<dbReference type="eggNOG" id="COG4229">
    <property type="taxonomic scope" value="Bacteria"/>
</dbReference>
<evidence type="ECO:0000256" key="8">
    <source>
        <dbReference type="HAMAP-Rule" id="MF_01677"/>
    </source>
</evidence>
<comment type="catalytic activity">
    <reaction evidence="8">
        <text>5-(methylsulfanyl)-D-ribulose 1-phosphate = 5-methylsulfanyl-2,3-dioxopentyl phosphate + H2O</text>
        <dbReference type="Rhea" id="RHEA:15549"/>
        <dbReference type="ChEBI" id="CHEBI:15377"/>
        <dbReference type="ChEBI" id="CHEBI:58548"/>
        <dbReference type="ChEBI" id="CHEBI:58828"/>
        <dbReference type="EC" id="4.2.1.109"/>
    </reaction>
</comment>
<feature type="binding site" evidence="8">
    <location>
        <position position="96"/>
    </location>
    <ligand>
        <name>Zn(2+)</name>
        <dbReference type="ChEBI" id="CHEBI:29105"/>
    </ligand>
</feature>
<feature type="domain" description="Class II aldolase/adducin N-terminal" evidence="10">
    <location>
        <begin position="7"/>
        <end position="199"/>
    </location>
</feature>
<dbReference type="GO" id="GO:0008270">
    <property type="term" value="F:zinc ion binding"/>
    <property type="evidence" value="ECO:0007669"/>
    <property type="project" value="UniProtKB-UniRule"/>
</dbReference>
<evidence type="ECO:0000256" key="9">
    <source>
        <dbReference type="HAMAP-Rule" id="MF_01681"/>
    </source>
</evidence>
<comment type="function">
    <text evidence="9">Bifunctional enzyme that catalyzes the enolization of 2,3-diketo-5-methylthiopentyl-1-phosphate (DK-MTP-1-P) into the intermediate 2-hydroxy-3-keto-5-methylthiopentenyl-1-phosphate (HK-MTPenyl-1-P), which is then dephosphorylated to form the acireductone 1,2-dihydroxy-3-keto-5-methylthiopentene (DHK-MTPene).</text>
</comment>
<comment type="pathway">
    <text evidence="8">Amino-acid biosynthesis; L-methionine biosynthesis via salvage pathway; L-methionine from S-methyl-5-thio-alpha-D-ribose 1-phosphate: step 2/6.</text>
</comment>
<dbReference type="SFLD" id="SFLDS00003">
    <property type="entry name" value="Haloacid_Dehalogenase"/>
    <property type="match status" value="1"/>
</dbReference>
<dbReference type="PANTHER" id="PTHR20371">
    <property type="entry name" value="ENOLASE-PHOSPHATASE E1"/>
    <property type="match status" value="1"/>
</dbReference>
<feature type="binding site" evidence="8">
    <location>
        <position position="94"/>
    </location>
    <ligand>
        <name>Zn(2+)</name>
        <dbReference type="ChEBI" id="CHEBI:29105"/>
    </ligand>
</feature>
<evidence type="ECO:0000256" key="4">
    <source>
        <dbReference type="ARBA" id="ARBA00022833"/>
    </source>
</evidence>
<dbReference type="GO" id="GO:0043874">
    <property type="term" value="F:acireductone synthase activity"/>
    <property type="evidence" value="ECO:0007669"/>
    <property type="project" value="UniProtKB-EC"/>
</dbReference>
<dbReference type="NCBIfam" id="TIGR01509">
    <property type="entry name" value="HAD-SF-IA-v3"/>
    <property type="match status" value="1"/>
</dbReference>
<dbReference type="NCBIfam" id="TIGR01691">
    <property type="entry name" value="enolase-ppase"/>
    <property type="match status" value="1"/>
</dbReference>
<dbReference type="Gene3D" id="1.10.720.60">
    <property type="match status" value="1"/>
</dbReference>
<dbReference type="GO" id="GO:0043716">
    <property type="term" value="F:2-hydroxy-3-keto-5-methylthiopentenyl-1-phosphate phosphatase activity"/>
    <property type="evidence" value="ECO:0007669"/>
    <property type="project" value="UniProtKB-UniRule"/>
</dbReference>
<comment type="similarity">
    <text evidence="9">Belongs to the HAD-like hydrolase superfamily. MasA/MtnC family.</text>
</comment>
<comment type="pathway">
    <text evidence="9">Amino-acid biosynthesis; L-methionine biosynthesis via salvage pathway; L-methionine from S-methyl-5-thio-alpha-D-ribose 1-phosphate: step 3/6.</text>
</comment>
<dbReference type="NCBIfam" id="TIGR01549">
    <property type="entry name" value="HAD-SF-IA-v1"/>
    <property type="match status" value="1"/>
</dbReference>
<dbReference type="InterPro" id="IPR017714">
    <property type="entry name" value="MethylthioRu-1-P_deHdtase_MtnB"/>
</dbReference>
<dbReference type="InterPro" id="IPR036409">
    <property type="entry name" value="Aldolase_II/adducin_N_sf"/>
</dbReference>
<evidence type="ECO:0000256" key="1">
    <source>
        <dbReference type="ARBA" id="ARBA00022605"/>
    </source>
</evidence>
<dbReference type="CDD" id="cd01629">
    <property type="entry name" value="HAD_EP"/>
    <property type="match status" value="1"/>
</dbReference>
<gene>
    <name evidence="8" type="primary">mtnB</name>
    <name evidence="9" type="synonym">mtnC</name>
    <name evidence="11" type="ordered locus">Cyagr_2976</name>
</gene>
<comment type="similarity">
    <text evidence="8">Belongs to the aldolase class II family. MtnB subfamily.</text>
</comment>
<dbReference type="Pfam" id="PF00702">
    <property type="entry name" value="Hydrolase"/>
    <property type="match status" value="1"/>
</dbReference>
<evidence type="ECO:0000313" key="11">
    <source>
        <dbReference type="EMBL" id="AFY30062.1"/>
    </source>
</evidence>
<dbReference type="InterPro" id="IPR001303">
    <property type="entry name" value="Aldolase_II/adducin_N"/>
</dbReference>
<evidence type="ECO:0000256" key="6">
    <source>
        <dbReference type="ARBA" id="ARBA00023239"/>
    </source>
</evidence>
<dbReference type="AlphaFoldDB" id="K9P9J4"/>
<evidence type="ECO:0000313" key="12">
    <source>
        <dbReference type="Proteomes" id="UP000010388"/>
    </source>
</evidence>
<sequence length="467" mass="50227">MTSALAVQLSQTMAAIHERGWCDGTGGNFSCVLSRDPLILLMAPSGVDKGTVAPEDLIQVDACAQVVAGEGRASAETLLHQEIVARTGAGAVLHTHSHAATLLSDWCLGEGREAGALPLQGLEMLKGLAGIDSHRRRVMLPVLANDQDLARLSATAGPLLGDAPHGLLIGGHGLYAWGRDLSEAHRHLEILEWLLEQRWRRLLLEALGQRHPKASGIQAVLLDIEGTTCPVPFVSKVLFPYARERLDGFLREGADEPALAPLIEAIDAAMAATDNGTTQGETFRPCDAGSSGHQTSSDGAINHLSRVRFLQELIDQDRKLPALKELQGLIWDRGYADGELRCPLFDDVAPALRAWRRAGLELAVYSSGSVKAQKLLYRHSNAGDLSGLFSHWFDTTTGAKGDAASYRAIAAAMGLEPRAILFVSDARAELEAARTAGMETRFSQRQDNPEQDPGPFEVITSLARIDV</sequence>
<dbReference type="Gene3D" id="3.40.225.10">
    <property type="entry name" value="Class II aldolase/adducin N-terminal domain"/>
    <property type="match status" value="1"/>
</dbReference>
<keyword evidence="1 8" id="KW-0028">Amino-acid biosynthesis</keyword>
<dbReference type="Gene3D" id="3.40.50.1000">
    <property type="entry name" value="HAD superfamily/HAD-like"/>
    <property type="match status" value="1"/>
</dbReference>
<dbReference type="KEGG" id="cgc:Cyagr_2976"/>
<evidence type="ECO:0000256" key="5">
    <source>
        <dbReference type="ARBA" id="ARBA00023167"/>
    </source>
</evidence>
<reference evidence="12" key="1">
    <citation type="journal article" date="2013" name="Proc. Natl. Acad. Sci. U.S.A.">
        <title>Improving the coverage of the cyanobacterial phylum using diversity-driven genome sequencing.</title>
        <authorList>
            <person name="Shih P.M."/>
            <person name="Wu D."/>
            <person name="Latifi A."/>
            <person name="Axen S.D."/>
            <person name="Fewer D.P."/>
            <person name="Talla E."/>
            <person name="Calteau A."/>
            <person name="Cai F."/>
            <person name="Tandeau de Marsac N."/>
            <person name="Rippka R."/>
            <person name="Herdman M."/>
            <person name="Sivonen K."/>
            <person name="Coursin T."/>
            <person name="Laurent T."/>
            <person name="Goodwin L."/>
            <person name="Nolan M."/>
            <person name="Davenport K.W."/>
            <person name="Han C.S."/>
            <person name="Rubin E.M."/>
            <person name="Eisen J.A."/>
            <person name="Woyke T."/>
            <person name="Gugger M."/>
            <person name="Kerfeld C.A."/>
        </authorList>
    </citation>
    <scope>NUCLEOTIDE SEQUENCE [LARGE SCALE GENOMIC DNA]</scope>
    <source>
        <strain evidence="12">ATCC 27147 / PCC 6307</strain>
    </source>
</reference>
<dbReference type="InterPro" id="IPR023214">
    <property type="entry name" value="HAD_sf"/>
</dbReference>
<dbReference type="GO" id="GO:0000287">
    <property type="term" value="F:magnesium ion binding"/>
    <property type="evidence" value="ECO:0007669"/>
    <property type="project" value="UniProtKB-UniRule"/>
</dbReference>
<comment type="cofactor">
    <cofactor evidence="8">
        <name>Zn(2+)</name>
        <dbReference type="ChEBI" id="CHEBI:29105"/>
    </cofactor>
    <text evidence="8">Binds 1 zinc ion per subunit.</text>
</comment>
<keyword evidence="6 8" id="KW-0456">Lyase</keyword>
<dbReference type="GO" id="GO:0046570">
    <property type="term" value="F:methylthioribulose 1-phosphate dehydratase activity"/>
    <property type="evidence" value="ECO:0007669"/>
    <property type="project" value="UniProtKB-UniRule"/>
</dbReference>
<comment type="subunit">
    <text evidence="9">Monomer.</text>
</comment>
<comment type="function">
    <text evidence="8">Catalyzes the dehydration of methylthioribulose-1-phosphate (MTRu-1-P) into 2,3-diketo-5-methylthiopentyl-1-phosphate (DK-MTP-1-P).</text>
</comment>
<dbReference type="InterPro" id="IPR006439">
    <property type="entry name" value="HAD-SF_hydro_IA"/>
</dbReference>
<dbReference type="EC" id="4.2.1.109" evidence="8"/>
<dbReference type="SFLD" id="SFLDF00044">
    <property type="entry name" value="enolase-phosphatase"/>
    <property type="match status" value="1"/>
</dbReference>
<dbReference type="EMBL" id="CP003495">
    <property type="protein sequence ID" value="AFY30062.1"/>
    <property type="molecule type" value="Genomic_DNA"/>
</dbReference>